<sequence>LFLKIAKKRLGRWKVIKIIMNAIISVKIYYMLKKN</sequence>
<comment type="caution">
    <text evidence="2">The sequence shown here is derived from an EMBL/GenBank/DDBJ whole genome shotgun (WGS) entry which is preliminary data.</text>
</comment>
<reference evidence="2" key="1">
    <citation type="journal article" date="2014" name="Front. Microbiol.">
        <title>High frequency of phylogenetically diverse reductive dehalogenase-homologous genes in deep subseafloor sedimentary metagenomes.</title>
        <authorList>
            <person name="Kawai M."/>
            <person name="Futagami T."/>
            <person name="Toyoda A."/>
            <person name="Takaki Y."/>
            <person name="Nishi S."/>
            <person name="Hori S."/>
            <person name="Arai W."/>
            <person name="Tsubouchi T."/>
            <person name="Morono Y."/>
            <person name="Uchiyama I."/>
            <person name="Ito T."/>
            <person name="Fujiyama A."/>
            <person name="Inagaki F."/>
            <person name="Takami H."/>
        </authorList>
    </citation>
    <scope>NUCLEOTIDE SEQUENCE</scope>
    <source>
        <strain evidence="2">Expedition CK06-06</strain>
    </source>
</reference>
<organism evidence="2">
    <name type="scientific">marine sediment metagenome</name>
    <dbReference type="NCBI Taxonomy" id="412755"/>
    <lineage>
        <taxon>unclassified sequences</taxon>
        <taxon>metagenomes</taxon>
        <taxon>ecological metagenomes</taxon>
    </lineage>
</organism>
<gene>
    <name evidence="2" type="ORF">S01H4_57511</name>
</gene>
<accession>X1CHF3</accession>
<evidence type="ECO:0000256" key="1">
    <source>
        <dbReference type="SAM" id="Phobius"/>
    </source>
</evidence>
<feature type="non-terminal residue" evidence="2">
    <location>
        <position position="1"/>
    </location>
</feature>
<evidence type="ECO:0000313" key="2">
    <source>
        <dbReference type="EMBL" id="GAH07751.1"/>
    </source>
</evidence>
<feature type="transmembrane region" description="Helical" evidence="1">
    <location>
        <begin position="12"/>
        <end position="32"/>
    </location>
</feature>
<keyword evidence="1" id="KW-1133">Transmembrane helix</keyword>
<dbReference type="AlphaFoldDB" id="X1CHF3"/>
<proteinExistence type="predicted"/>
<keyword evidence="1" id="KW-0812">Transmembrane</keyword>
<dbReference type="EMBL" id="BART01033475">
    <property type="protein sequence ID" value="GAH07751.1"/>
    <property type="molecule type" value="Genomic_DNA"/>
</dbReference>
<name>X1CHF3_9ZZZZ</name>
<keyword evidence="1" id="KW-0472">Membrane</keyword>
<protein>
    <submittedName>
        <fullName evidence="2">Uncharacterized protein</fullName>
    </submittedName>
</protein>